<dbReference type="Proteomes" id="UP001267638">
    <property type="component" value="Unassembled WGS sequence"/>
</dbReference>
<evidence type="ECO:0000256" key="2">
    <source>
        <dbReference type="ARBA" id="ARBA00022448"/>
    </source>
</evidence>
<keyword evidence="7 9" id="KW-0472">Membrane</keyword>
<keyword evidence="12" id="KW-1185">Reference proteome</keyword>
<feature type="transmembrane region" description="Helical" evidence="9">
    <location>
        <begin position="288"/>
        <end position="305"/>
    </location>
</feature>
<dbReference type="InterPro" id="IPR018456">
    <property type="entry name" value="PTR2_symporter_CS"/>
</dbReference>
<dbReference type="InterPro" id="IPR050171">
    <property type="entry name" value="MFS_Transporters"/>
</dbReference>
<keyword evidence="5" id="KW-0653">Protein transport</keyword>
<dbReference type="InterPro" id="IPR005279">
    <property type="entry name" value="Dipep/tripep_permease"/>
</dbReference>
<evidence type="ECO:0000259" key="10">
    <source>
        <dbReference type="PROSITE" id="PS50850"/>
    </source>
</evidence>
<organism evidence="11 12">
    <name type="scientific">Sphingobium xenophagum</name>
    <dbReference type="NCBI Taxonomy" id="121428"/>
    <lineage>
        <taxon>Bacteria</taxon>
        <taxon>Pseudomonadati</taxon>
        <taxon>Pseudomonadota</taxon>
        <taxon>Alphaproteobacteria</taxon>
        <taxon>Sphingomonadales</taxon>
        <taxon>Sphingomonadaceae</taxon>
        <taxon>Sphingobium</taxon>
    </lineage>
</organism>
<protein>
    <submittedName>
        <fullName evidence="11">POT family proton-dependent oligopeptide transporter</fullName>
    </submittedName>
</protein>
<dbReference type="InterPro" id="IPR020846">
    <property type="entry name" value="MFS_dom"/>
</dbReference>
<feature type="transmembrane region" description="Helical" evidence="9">
    <location>
        <begin position="368"/>
        <end position="391"/>
    </location>
</feature>
<feature type="transmembrane region" description="Helical" evidence="9">
    <location>
        <begin position="119"/>
        <end position="139"/>
    </location>
</feature>
<dbReference type="PROSITE" id="PS01022">
    <property type="entry name" value="PTR2_1"/>
    <property type="match status" value="1"/>
</dbReference>
<comment type="subcellular location">
    <subcellularLocation>
        <location evidence="1">Cell membrane</location>
        <topology evidence="1">Multi-pass membrane protein</topology>
    </subcellularLocation>
    <subcellularLocation>
        <location evidence="8">Membrane</location>
        <topology evidence="8">Multi-pass membrane protein</topology>
    </subcellularLocation>
</comment>
<accession>A0ABU1X1F4</accession>
<keyword evidence="6 9" id="KW-1133">Transmembrane helix</keyword>
<evidence type="ECO:0000256" key="6">
    <source>
        <dbReference type="ARBA" id="ARBA00022989"/>
    </source>
</evidence>
<evidence type="ECO:0000313" key="12">
    <source>
        <dbReference type="Proteomes" id="UP001267638"/>
    </source>
</evidence>
<name>A0ABU1X1F4_SPHXE</name>
<proteinExistence type="inferred from homology"/>
<keyword evidence="4 8" id="KW-0812">Transmembrane</keyword>
<evidence type="ECO:0000256" key="1">
    <source>
        <dbReference type="ARBA" id="ARBA00004651"/>
    </source>
</evidence>
<keyword evidence="5" id="KW-0571">Peptide transport</keyword>
<dbReference type="SUPFAM" id="SSF103473">
    <property type="entry name" value="MFS general substrate transporter"/>
    <property type="match status" value="1"/>
</dbReference>
<evidence type="ECO:0000256" key="4">
    <source>
        <dbReference type="ARBA" id="ARBA00022692"/>
    </source>
</evidence>
<keyword evidence="3" id="KW-1003">Cell membrane</keyword>
<comment type="similarity">
    <text evidence="8">Belongs to the major facilitator superfamily. Proton-dependent oligopeptide transporter (POT/PTR) (TC 2.A.17) family.</text>
</comment>
<keyword evidence="2 8" id="KW-0813">Transport</keyword>
<comment type="caution">
    <text evidence="11">The sequence shown here is derived from an EMBL/GenBank/DDBJ whole genome shotgun (WGS) entry which is preliminary data.</text>
</comment>
<dbReference type="InterPro" id="IPR036259">
    <property type="entry name" value="MFS_trans_sf"/>
</dbReference>
<evidence type="ECO:0000256" key="5">
    <source>
        <dbReference type="ARBA" id="ARBA00022856"/>
    </source>
</evidence>
<dbReference type="PROSITE" id="PS50850">
    <property type="entry name" value="MFS"/>
    <property type="match status" value="1"/>
</dbReference>
<evidence type="ECO:0000256" key="7">
    <source>
        <dbReference type="ARBA" id="ARBA00023136"/>
    </source>
</evidence>
<feature type="transmembrane region" description="Helical" evidence="9">
    <location>
        <begin position="337"/>
        <end position="356"/>
    </location>
</feature>
<dbReference type="PANTHER" id="PTHR23517:SF15">
    <property type="entry name" value="PROTON-DEPENDENT OLIGOPEPTIDE FAMILY TRANSPORT PROTEIN"/>
    <property type="match status" value="1"/>
</dbReference>
<dbReference type="EMBL" id="JAVDWV010000009">
    <property type="protein sequence ID" value="MDR7155423.1"/>
    <property type="molecule type" value="Genomic_DNA"/>
</dbReference>
<dbReference type="Gene3D" id="1.20.1250.20">
    <property type="entry name" value="MFS general substrate transporter like domains"/>
    <property type="match status" value="1"/>
</dbReference>
<feature type="domain" description="Major facilitator superfamily (MFS) profile" evidence="10">
    <location>
        <begin position="21"/>
        <end position="493"/>
    </location>
</feature>
<dbReference type="InterPro" id="IPR000109">
    <property type="entry name" value="POT_fam"/>
</dbReference>
<dbReference type="PROSITE" id="PS01023">
    <property type="entry name" value="PTR2_2"/>
    <property type="match status" value="1"/>
</dbReference>
<feature type="transmembrane region" description="Helical" evidence="9">
    <location>
        <begin position="473"/>
        <end position="492"/>
    </location>
</feature>
<feature type="transmembrane region" description="Helical" evidence="9">
    <location>
        <begin position="431"/>
        <end position="453"/>
    </location>
</feature>
<feature type="transmembrane region" description="Helical" evidence="9">
    <location>
        <begin position="160"/>
        <end position="180"/>
    </location>
</feature>
<dbReference type="Pfam" id="PF00854">
    <property type="entry name" value="PTR2"/>
    <property type="match status" value="1"/>
</dbReference>
<dbReference type="NCBIfam" id="TIGR00924">
    <property type="entry name" value="yjdL_sub1_fam"/>
    <property type="match status" value="1"/>
</dbReference>
<feature type="transmembrane region" description="Helical" evidence="9">
    <location>
        <begin position="234"/>
        <end position="251"/>
    </location>
</feature>
<feature type="transmembrane region" description="Helical" evidence="9">
    <location>
        <begin position="89"/>
        <end position="107"/>
    </location>
</feature>
<evidence type="ECO:0000256" key="8">
    <source>
        <dbReference type="RuleBase" id="RU003755"/>
    </source>
</evidence>
<dbReference type="CDD" id="cd17346">
    <property type="entry name" value="MFS_DtpA_like"/>
    <property type="match status" value="1"/>
</dbReference>
<feature type="transmembrane region" description="Helical" evidence="9">
    <location>
        <begin position="59"/>
        <end position="80"/>
    </location>
</feature>
<evidence type="ECO:0000313" key="11">
    <source>
        <dbReference type="EMBL" id="MDR7155423.1"/>
    </source>
</evidence>
<feature type="transmembrane region" description="Helical" evidence="9">
    <location>
        <begin position="397"/>
        <end position="419"/>
    </location>
</feature>
<sequence length="507" mass="55079">MATSIPGVEAAGKTWLGHPRGLFLLFFAEMWERFSYYGMRAILIFYLTKHFLFGEDRAYLLYGAYTSLVYITPVIGGYLADRFLGPRKAVLVGGVFIAIGHFLIAITEGPGGQDGFFLNGFYLALASIIVGTGFLKANISVLVGELYPRDDARRDPAFSIFYMGINVGGMMGPIICGLLGELYGWSWGFGAAGVGMLLGLVMFVWLKPWLLGKGEPPAPAQLRAPVAAGLSQEWIIYLGAALGVVAIWLVIRYAELLGYALLGFAALTVLYIVWRTMKTLGKVDRDRMFAALFLIALNPLFWGLFEQTGSSLNIFTDRNVDRVLFGWEVPASMFQSVNSVFIILLAPLFAVLWTILDKRRLEPSSPAKFGIGLILCGAGFLVLVAGAAMAGENLTPVLFVFLIYLFHTMAELCFSPVGLSAMTRLSVPSMVGLVMGTWFLAMAAGNFIAGLIARATGSGDAGGVTQVLDVYSRIGWFSIVVGGLVLLVSPYIKRLMHLDLIASEDKP</sequence>
<gene>
    <name evidence="11" type="ORF">J2W40_002250</name>
</gene>
<feature type="transmembrane region" description="Helical" evidence="9">
    <location>
        <begin position="186"/>
        <end position="206"/>
    </location>
</feature>
<dbReference type="RefSeq" id="WP_310224692.1">
    <property type="nucleotide sequence ID" value="NZ_JAVDWV010000009.1"/>
</dbReference>
<evidence type="ECO:0000256" key="3">
    <source>
        <dbReference type="ARBA" id="ARBA00022475"/>
    </source>
</evidence>
<evidence type="ECO:0000256" key="9">
    <source>
        <dbReference type="SAM" id="Phobius"/>
    </source>
</evidence>
<reference evidence="11 12" key="1">
    <citation type="submission" date="2023-07" db="EMBL/GenBank/DDBJ databases">
        <title>Sorghum-associated microbial communities from plants grown in Nebraska, USA.</title>
        <authorList>
            <person name="Schachtman D."/>
        </authorList>
    </citation>
    <scope>NUCLEOTIDE SEQUENCE [LARGE SCALE GENOMIC DNA]</scope>
    <source>
        <strain evidence="11 12">4256</strain>
    </source>
</reference>
<feature type="transmembrane region" description="Helical" evidence="9">
    <location>
        <begin position="257"/>
        <end position="276"/>
    </location>
</feature>
<dbReference type="PANTHER" id="PTHR23517">
    <property type="entry name" value="RESISTANCE PROTEIN MDTM, PUTATIVE-RELATED-RELATED"/>
    <property type="match status" value="1"/>
</dbReference>